<proteinExistence type="predicted"/>
<reference evidence="1 2" key="1">
    <citation type="submission" date="2018-10" db="EMBL/GenBank/DDBJ databases">
        <authorList>
            <person name="Ekblom R."/>
            <person name="Jareborg N."/>
        </authorList>
    </citation>
    <scope>NUCLEOTIDE SEQUENCE [LARGE SCALE GENOMIC DNA]</scope>
    <source>
        <tissue evidence="1">Muscle</tissue>
    </source>
</reference>
<keyword evidence="2" id="KW-1185">Reference proteome</keyword>
<protein>
    <submittedName>
        <fullName evidence="1">Uncharacterized protein</fullName>
    </submittedName>
</protein>
<feature type="non-terminal residue" evidence="1">
    <location>
        <position position="1"/>
    </location>
</feature>
<evidence type="ECO:0000313" key="1">
    <source>
        <dbReference type="EMBL" id="VCX10339.1"/>
    </source>
</evidence>
<evidence type="ECO:0000313" key="2">
    <source>
        <dbReference type="Proteomes" id="UP000269945"/>
    </source>
</evidence>
<organism evidence="1 2">
    <name type="scientific">Gulo gulo</name>
    <name type="common">Wolverine</name>
    <name type="synonym">Gluton</name>
    <dbReference type="NCBI Taxonomy" id="48420"/>
    <lineage>
        <taxon>Eukaryota</taxon>
        <taxon>Metazoa</taxon>
        <taxon>Chordata</taxon>
        <taxon>Craniata</taxon>
        <taxon>Vertebrata</taxon>
        <taxon>Euteleostomi</taxon>
        <taxon>Mammalia</taxon>
        <taxon>Eutheria</taxon>
        <taxon>Laurasiatheria</taxon>
        <taxon>Carnivora</taxon>
        <taxon>Caniformia</taxon>
        <taxon>Musteloidea</taxon>
        <taxon>Mustelidae</taxon>
        <taxon>Guloninae</taxon>
        <taxon>Gulo</taxon>
    </lineage>
</organism>
<dbReference type="EMBL" id="CYRY02033247">
    <property type="protein sequence ID" value="VCX10339.1"/>
    <property type="molecule type" value="Genomic_DNA"/>
</dbReference>
<sequence>WDSQLTCHRAAGGPRSWLPHPGPSGHATTLWGDLSDNTRAFAAFVFLSMAFDSSGRMSLLDYVVQISYRPLLLSLMLSQKPRRIYSLGVAKSNSKCVCGPYCPRFRFCSPVPAAPSGDAQYY</sequence>
<name>A0A9X9Q481_GULGU</name>
<gene>
    <name evidence="1" type="ORF">BN2614_LOCUS1</name>
</gene>
<dbReference type="Proteomes" id="UP000269945">
    <property type="component" value="Unassembled WGS sequence"/>
</dbReference>
<dbReference type="AlphaFoldDB" id="A0A9X9Q481"/>
<accession>A0A9X9Q481</accession>
<comment type="caution">
    <text evidence="1">The sequence shown here is derived from an EMBL/GenBank/DDBJ whole genome shotgun (WGS) entry which is preliminary data.</text>
</comment>